<dbReference type="InterPro" id="IPR036010">
    <property type="entry name" value="2Fe-2S_ferredoxin-like_sf"/>
</dbReference>
<organism evidence="2 3">
    <name type="scientific">Pelagivirga sediminicola</name>
    <dbReference type="NCBI Taxonomy" id="2170575"/>
    <lineage>
        <taxon>Bacteria</taxon>
        <taxon>Pseudomonadati</taxon>
        <taxon>Pseudomonadota</taxon>
        <taxon>Alphaproteobacteria</taxon>
        <taxon>Rhodobacterales</taxon>
        <taxon>Paracoccaceae</taxon>
        <taxon>Pelagivirga</taxon>
    </lineage>
</organism>
<sequence>MTAARQPFATAGVPDASVVSETFISPDIEMDLGAPTATGPFEVKLRASCIVAEWTAKHGTLLDLAEANGIVAPSHCRAGLCGTCRTTVHSGDTESLTGAATHDATILTCCSAPLGPVELDL</sequence>
<dbReference type="InterPro" id="IPR006058">
    <property type="entry name" value="2Fe2S_fd_BS"/>
</dbReference>
<evidence type="ECO:0000313" key="2">
    <source>
        <dbReference type="EMBL" id="PVA11035.1"/>
    </source>
</evidence>
<dbReference type="PROSITE" id="PS00197">
    <property type="entry name" value="2FE2S_FER_1"/>
    <property type="match status" value="1"/>
</dbReference>
<comment type="caution">
    <text evidence="2">The sequence shown here is derived from an EMBL/GenBank/DDBJ whole genome shotgun (WGS) entry which is preliminary data.</text>
</comment>
<evidence type="ECO:0000313" key="3">
    <source>
        <dbReference type="Proteomes" id="UP000244446"/>
    </source>
</evidence>
<feature type="domain" description="2Fe-2S ferredoxin-type" evidence="1">
    <location>
        <begin position="41"/>
        <end position="121"/>
    </location>
</feature>
<evidence type="ECO:0000259" key="1">
    <source>
        <dbReference type="PROSITE" id="PS51085"/>
    </source>
</evidence>
<dbReference type="OrthoDB" id="9796486at2"/>
<dbReference type="InterPro" id="IPR001041">
    <property type="entry name" value="2Fe-2S_ferredoxin-type"/>
</dbReference>
<dbReference type="SUPFAM" id="SSF54292">
    <property type="entry name" value="2Fe-2S ferredoxin-like"/>
    <property type="match status" value="1"/>
</dbReference>
<accession>A0A2T7G9E6</accession>
<dbReference type="Gene3D" id="3.10.20.30">
    <property type="match status" value="1"/>
</dbReference>
<dbReference type="RefSeq" id="WP_108691009.1">
    <property type="nucleotide sequence ID" value="NZ_QCYH01000002.1"/>
</dbReference>
<protein>
    <recommendedName>
        <fullName evidence="1">2Fe-2S ferredoxin-type domain-containing protein</fullName>
    </recommendedName>
</protein>
<dbReference type="Pfam" id="PF00111">
    <property type="entry name" value="Fer2"/>
    <property type="match status" value="1"/>
</dbReference>
<proteinExistence type="predicted"/>
<dbReference type="GO" id="GO:0051537">
    <property type="term" value="F:2 iron, 2 sulfur cluster binding"/>
    <property type="evidence" value="ECO:0007669"/>
    <property type="project" value="InterPro"/>
</dbReference>
<dbReference type="Proteomes" id="UP000244446">
    <property type="component" value="Unassembled WGS sequence"/>
</dbReference>
<name>A0A2T7G9E6_9RHOB</name>
<dbReference type="AlphaFoldDB" id="A0A2T7G9E6"/>
<dbReference type="InterPro" id="IPR012675">
    <property type="entry name" value="Beta-grasp_dom_sf"/>
</dbReference>
<dbReference type="CDD" id="cd00207">
    <property type="entry name" value="fer2"/>
    <property type="match status" value="1"/>
</dbReference>
<gene>
    <name evidence="2" type="ORF">DC366_04465</name>
</gene>
<dbReference type="EMBL" id="QCYH01000002">
    <property type="protein sequence ID" value="PVA11035.1"/>
    <property type="molecule type" value="Genomic_DNA"/>
</dbReference>
<keyword evidence="3" id="KW-1185">Reference proteome</keyword>
<dbReference type="PROSITE" id="PS51085">
    <property type="entry name" value="2FE2S_FER_2"/>
    <property type="match status" value="1"/>
</dbReference>
<reference evidence="2 3" key="1">
    <citation type="submission" date="2018-04" db="EMBL/GenBank/DDBJ databases">
        <title>Pelagivirga bohaiensis gen. nov., sp. nov., a bacterium isolated from the Bohai Sea.</title>
        <authorList>
            <person name="Ji X."/>
        </authorList>
    </citation>
    <scope>NUCLEOTIDE SEQUENCE [LARGE SCALE GENOMIC DNA]</scope>
    <source>
        <strain evidence="2 3">BH-SD19</strain>
    </source>
</reference>